<name>A0AA44IXR1_9HYPH</name>
<gene>
    <name evidence="1" type="ORF">FOB26_01510</name>
</gene>
<comment type="caution">
    <text evidence="1">The sequence shown here is derived from an EMBL/GenBank/DDBJ whole genome shotgun (WGS) entry which is preliminary data.</text>
</comment>
<dbReference type="InterPro" id="IPR029465">
    <property type="entry name" value="ATPgrasp_TupA"/>
</dbReference>
<accession>A0AA44IXR1</accession>
<dbReference type="SUPFAM" id="SSF56059">
    <property type="entry name" value="Glutathione synthetase ATP-binding domain-like"/>
    <property type="match status" value="1"/>
</dbReference>
<dbReference type="Pfam" id="PF14305">
    <property type="entry name" value="ATPgrasp_TupA"/>
    <property type="match status" value="1"/>
</dbReference>
<dbReference type="Proteomes" id="UP001155820">
    <property type="component" value="Unassembled WGS sequence"/>
</dbReference>
<geneLocation type="plasmid" evidence="1">
    <name>unnamed2</name>
</geneLocation>
<dbReference type="EMBL" id="JABRWM010000002">
    <property type="protein sequence ID" value="NRF17831.1"/>
    <property type="molecule type" value="Genomic_DNA"/>
</dbReference>
<dbReference type="Gene3D" id="3.30.470.20">
    <property type="entry name" value="ATP-grasp fold, B domain"/>
    <property type="match status" value="1"/>
</dbReference>
<sequence length="303" mass="35040">MSNITLPSNQKNWLREKALHLFWRLISGLPDKAYIMLKYWSMSGRFPRLNAPELFSEKIQARKLYDRNPLYPIMVDKHAAKELIRERAGSQYVIPTQWVGRNLSTVDWSKIELPVVVKPTHASGCGAFLRGADDIRTLMDDDPSAEWMALEHHRFNREWAYGEFVPQIIIETMLIDDHEVPDDYRLFVFDGRVVLIELRIRRNGIGYEAYFDPDWKRLDIVSSYYVSFPGELSKPEKLEEMCSVAKKIASNCDFMRVDLYLAEGQIHVGELTLYPGGGFNGCVPDALDKPLGARWKQDLSKEH</sequence>
<dbReference type="RefSeq" id="WP_157951611.1">
    <property type="nucleotide sequence ID" value="NZ_JABRWL010000001.1"/>
</dbReference>
<organism evidence="1 2">
    <name type="scientific">Agrobacterium pusense</name>
    <dbReference type="NCBI Taxonomy" id="648995"/>
    <lineage>
        <taxon>Bacteria</taxon>
        <taxon>Pseudomonadati</taxon>
        <taxon>Pseudomonadota</taxon>
        <taxon>Alphaproteobacteria</taxon>
        <taxon>Hyphomicrobiales</taxon>
        <taxon>Rhizobiaceae</taxon>
        <taxon>Rhizobium/Agrobacterium group</taxon>
        <taxon>Agrobacterium</taxon>
    </lineage>
</organism>
<keyword evidence="1" id="KW-0614">Plasmid</keyword>
<dbReference type="AlphaFoldDB" id="A0AA44IXR1"/>
<dbReference type="InterPro" id="IPR013815">
    <property type="entry name" value="ATP_grasp_subdomain_1"/>
</dbReference>
<proteinExistence type="predicted"/>
<dbReference type="Gene3D" id="3.30.1490.20">
    <property type="entry name" value="ATP-grasp fold, A domain"/>
    <property type="match status" value="1"/>
</dbReference>
<evidence type="ECO:0000313" key="2">
    <source>
        <dbReference type="Proteomes" id="UP001155820"/>
    </source>
</evidence>
<reference evidence="1" key="1">
    <citation type="submission" date="2019-07" db="EMBL/GenBank/DDBJ databases">
        <title>FDA dAtabase for Regulatory Grade micrObial Sequences (FDA-ARGOS): Supporting development and validation of Infectious Disease Dx tests.</title>
        <authorList>
            <person name="Bachman M."/>
            <person name="Young C."/>
            <person name="Tallon L."/>
            <person name="Sadzewicz L."/>
            <person name="Vavikolanu K."/>
            <person name="Mehta A."/>
            <person name="Aluvathingal J."/>
            <person name="Nadendla S."/>
            <person name="Nandy P."/>
            <person name="Geyer C."/>
            <person name="Yan Y."/>
            <person name="Sichtig H."/>
        </authorList>
    </citation>
    <scope>NUCLEOTIDE SEQUENCE</scope>
    <source>
        <strain evidence="1">FDAARGOS_618</strain>
        <plasmid evidence="1">unnamed2</plasmid>
    </source>
</reference>
<protein>
    <submittedName>
        <fullName evidence="1">Polysaccharide biosynthesis protein</fullName>
    </submittedName>
</protein>
<keyword evidence="2" id="KW-1185">Reference proteome</keyword>
<dbReference type="GO" id="GO:0005524">
    <property type="term" value="F:ATP binding"/>
    <property type="evidence" value="ECO:0007669"/>
    <property type="project" value="InterPro"/>
</dbReference>
<evidence type="ECO:0000313" key="1">
    <source>
        <dbReference type="EMBL" id="NRF17831.1"/>
    </source>
</evidence>